<organism evidence="6 7">
    <name type="scientific">Ceratopteris richardii</name>
    <name type="common">Triangle waterfern</name>
    <dbReference type="NCBI Taxonomy" id="49495"/>
    <lineage>
        <taxon>Eukaryota</taxon>
        <taxon>Viridiplantae</taxon>
        <taxon>Streptophyta</taxon>
        <taxon>Embryophyta</taxon>
        <taxon>Tracheophyta</taxon>
        <taxon>Polypodiopsida</taxon>
        <taxon>Polypodiidae</taxon>
        <taxon>Polypodiales</taxon>
        <taxon>Pteridineae</taxon>
        <taxon>Pteridaceae</taxon>
        <taxon>Parkerioideae</taxon>
        <taxon>Ceratopteris</taxon>
    </lineage>
</organism>
<evidence type="ECO:0000259" key="5">
    <source>
        <dbReference type="SMART" id="SM00835"/>
    </source>
</evidence>
<dbReference type="PRINTS" id="PR00439">
    <property type="entry name" value="11SGLOBULIN"/>
</dbReference>
<evidence type="ECO:0000256" key="2">
    <source>
        <dbReference type="ARBA" id="ARBA00022761"/>
    </source>
</evidence>
<dbReference type="Gene3D" id="2.60.120.10">
    <property type="entry name" value="Jelly Rolls"/>
    <property type="match status" value="2"/>
</dbReference>
<accession>A0A8T2RY56</accession>
<keyword evidence="7" id="KW-1185">Reference proteome</keyword>
<dbReference type="OrthoDB" id="2016041at2759"/>
<dbReference type="PANTHER" id="PTHR31189">
    <property type="entry name" value="OS03G0336100 PROTEIN-RELATED"/>
    <property type="match status" value="1"/>
</dbReference>
<dbReference type="InterPro" id="IPR006045">
    <property type="entry name" value="Cupin_1"/>
</dbReference>
<dbReference type="GO" id="GO:0045735">
    <property type="term" value="F:nutrient reservoir activity"/>
    <property type="evidence" value="ECO:0007669"/>
    <property type="project" value="UniProtKB-KW"/>
</dbReference>
<feature type="domain" description="Cupin type-1" evidence="5">
    <location>
        <begin position="297"/>
        <end position="445"/>
    </location>
</feature>
<dbReference type="InterPro" id="IPR050253">
    <property type="entry name" value="Seed_Storage-Functional"/>
</dbReference>
<dbReference type="InterPro" id="IPR011051">
    <property type="entry name" value="RmlC_Cupin_sf"/>
</dbReference>
<dbReference type="PANTHER" id="PTHR31189:SF54">
    <property type="entry name" value="11S GLOBULIN SEED STORAGE PROTEIN 2-LIKE"/>
    <property type="match status" value="1"/>
</dbReference>
<dbReference type="SMART" id="SM00835">
    <property type="entry name" value="Cupin_1"/>
    <property type="match status" value="2"/>
</dbReference>
<evidence type="ECO:0000256" key="4">
    <source>
        <dbReference type="ARBA" id="ARBA00023157"/>
    </source>
</evidence>
<sequence>MERHAGSPLEEVWVWETDHVKEVWLWETDRLSSSVRRIFATQSLEILNHWMYVSIKCSPCDFTGLSSFLRLEECRLHDHGLQESRRPFTYFRGKGLQLGRPEEILRSDGGYVRRWKSSEILRCTQVDMYETTLEENGLLIPRYIDAPGVAYIHEGSGILGVVYPFGGEFRQKSYVRQVNTGDFISIPDGVVFWLYNNRSEPFKFTCVADTSNAPNPGEPSKPYHLAGGKEQLVGGLLHGFSDDMLSEAFGVDVSITHDIFSRQKDVTITRAGKKFNFPYLEGTHRDGENDVAAEFTFSMHSGKADLIVPDGGWLSFVTRNKLPVLSKVGLSAVRVKLEPRAMIAPLWSPNAHQIIRFLRGDGRVEVASNDGESLLQEDLKENDVIIVPKFYPSTIIAGERGLEFIKILTSDSPTASYFAGGNSVYKAIPAQVVAEALQIPLEEEIYIRQQRRKDEVILPAVRQHEI</sequence>
<dbReference type="Proteomes" id="UP000825935">
    <property type="component" value="Chromosome 23"/>
</dbReference>
<keyword evidence="2" id="KW-0758">Storage protein</keyword>
<dbReference type="Pfam" id="PF00190">
    <property type="entry name" value="Cupin_1"/>
    <property type="match status" value="2"/>
</dbReference>
<dbReference type="CDD" id="cd02243">
    <property type="entry name" value="cupin_11S_legumin_C"/>
    <property type="match status" value="1"/>
</dbReference>
<protein>
    <recommendedName>
        <fullName evidence="5">Cupin type-1 domain-containing protein</fullName>
    </recommendedName>
</protein>
<dbReference type="OMA" id="SPLEEVW"/>
<keyword evidence="4" id="KW-1015">Disulfide bond</keyword>
<proteinExistence type="inferred from homology"/>
<gene>
    <name evidence="6" type="ORF">KP509_23G021000</name>
</gene>
<evidence type="ECO:0000313" key="7">
    <source>
        <dbReference type="Proteomes" id="UP000825935"/>
    </source>
</evidence>
<dbReference type="InterPro" id="IPR014710">
    <property type="entry name" value="RmlC-like_jellyroll"/>
</dbReference>
<evidence type="ECO:0000256" key="3">
    <source>
        <dbReference type="ARBA" id="ARBA00023129"/>
    </source>
</evidence>
<evidence type="ECO:0000313" key="6">
    <source>
        <dbReference type="EMBL" id="KAH7301340.1"/>
    </source>
</evidence>
<dbReference type="InterPro" id="IPR006044">
    <property type="entry name" value="11S_seedstore_pln"/>
</dbReference>
<evidence type="ECO:0000256" key="1">
    <source>
        <dbReference type="ARBA" id="ARBA00007178"/>
    </source>
</evidence>
<comment type="caution">
    <text evidence="6">The sequence shown here is derived from an EMBL/GenBank/DDBJ whole genome shotgun (WGS) entry which is preliminary data.</text>
</comment>
<dbReference type="AlphaFoldDB" id="A0A8T2RY56"/>
<feature type="domain" description="Cupin type-1" evidence="5">
    <location>
        <begin position="96"/>
        <end position="257"/>
    </location>
</feature>
<dbReference type="SUPFAM" id="SSF51182">
    <property type="entry name" value="RmlC-like cupins"/>
    <property type="match status" value="1"/>
</dbReference>
<name>A0A8T2RY56_CERRI</name>
<keyword evidence="3" id="KW-0708">Seed storage protein</keyword>
<comment type="similarity">
    <text evidence="1">Belongs to the 11S seed storage protein (globulins) family.</text>
</comment>
<dbReference type="EMBL" id="CM035428">
    <property type="protein sequence ID" value="KAH7301340.1"/>
    <property type="molecule type" value="Genomic_DNA"/>
</dbReference>
<reference evidence="6 7" key="1">
    <citation type="submission" date="2021-08" db="EMBL/GenBank/DDBJ databases">
        <title>WGS assembly of Ceratopteris richardii.</title>
        <authorList>
            <person name="Marchant D.B."/>
            <person name="Chen G."/>
            <person name="Jenkins J."/>
            <person name="Shu S."/>
            <person name="Leebens-Mack J."/>
            <person name="Grimwood J."/>
            <person name="Schmutz J."/>
            <person name="Soltis P."/>
            <person name="Soltis D."/>
            <person name="Chen Z.-H."/>
        </authorList>
    </citation>
    <scope>NUCLEOTIDE SEQUENCE [LARGE SCALE GENOMIC DNA]</scope>
    <source>
        <strain evidence="6">Whitten #5841</strain>
        <tissue evidence="6">Leaf</tissue>
    </source>
</reference>